<dbReference type="GO" id="GO:0005737">
    <property type="term" value="C:cytoplasm"/>
    <property type="evidence" value="ECO:0007669"/>
    <property type="project" value="TreeGrafter"/>
</dbReference>
<dbReference type="GO" id="GO:0006729">
    <property type="term" value="P:tetrahydrobiopterin biosynthetic process"/>
    <property type="evidence" value="ECO:0007669"/>
    <property type="project" value="TreeGrafter"/>
</dbReference>
<evidence type="ECO:0000256" key="3">
    <source>
        <dbReference type="ARBA" id="ARBA00012715"/>
    </source>
</evidence>
<proteinExistence type="inferred from homology"/>
<gene>
    <name evidence="9" type="ORF">WJX72_004538</name>
</gene>
<dbReference type="PANTHER" id="PTHR11109">
    <property type="entry name" value="GTP CYCLOHYDROLASE I"/>
    <property type="match status" value="1"/>
</dbReference>
<evidence type="ECO:0000313" key="10">
    <source>
        <dbReference type="Proteomes" id="UP001489004"/>
    </source>
</evidence>
<sequence length="333" mass="36086">MFALSASHPAFWEEVGDPMVSSSVSLDSSAPSDTLSEEGEGPSIARLQEAVQVLIEGVGEQLGREGLRDTPKRVAKAWLDVSSGYRQDVSSVVGKAIFHEPILTQAPTGVVIVRDVEFASTSEHDLLPFYGRLHIAYIPSNGVVLGLSKVARLAKLFARRLQTQERFTRELLESFQAEVLPQGAALIVEALHLSEGPASTKRLMSACAGCFQDKRSSLMQEFLLLLRLDAPVIVDVTRHSNAGSLPAVLSLQDDQSRAIASSLGAGKLRSGAASAAVDESGLGRMQRAVEVILREIGEDPSRRELRGSARRYVQRLLRSTSGYRQQLPSAQRT</sequence>
<dbReference type="InterPro" id="IPR020602">
    <property type="entry name" value="GTP_CycHdrlase_I_dom"/>
</dbReference>
<dbReference type="InterPro" id="IPR001474">
    <property type="entry name" value="GTP_CycHdrlase_I"/>
</dbReference>
<feature type="region of interest" description="Disordered" evidence="7">
    <location>
        <begin position="22"/>
        <end position="41"/>
    </location>
</feature>
<dbReference type="Proteomes" id="UP001489004">
    <property type="component" value="Unassembled WGS sequence"/>
</dbReference>
<dbReference type="InterPro" id="IPR043134">
    <property type="entry name" value="GTP-CH-I_N"/>
</dbReference>
<dbReference type="PANTHER" id="PTHR11109:SF7">
    <property type="entry name" value="GTP CYCLOHYDROLASE 1"/>
    <property type="match status" value="1"/>
</dbReference>
<dbReference type="InterPro" id="IPR043133">
    <property type="entry name" value="GTP-CH-I_C/QueF"/>
</dbReference>
<accession>A0AAW1R7A0</accession>
<name>A0AAW1R7A0_9CHLO</name>
<dbReference type="AlphaFoldDB" id="A0AAW1R7A0"/>
<comment type="similarity">
    <text evidence="2">Belongs to the GTP cyclohydrolase I family.</text>
</comment>
<protein>
    <recommendedName>
        <fullName evidence="4">GTP cyclohydrolase 1</fullName>
        <ecNumber evidence="3">3.5.4.16</ecNumber>
    </recommendedName>
    <alternativeName>
        <fullName evidence="6">GTP cyclohydrolase I</fullName>
    </alternativeName>
</protein>
<dbReference type="Pfam" id="PF01227">
    <property type="entry name" value="GTP_cyclohydroI"/>
    <property type="match status" value="1"/>
</dbReference>
<dbReference type="GO" id="GO:0046654">
    <property type="term" value="P:tetrahydrofolate biosynthetic process"/>
    <property type="evidence" value="ECO:0007669"/>
    <property type="project" value="InterPro"/>
</dbReference>
<evidence type="ECO:0000259" key="8">
    <source>
        <dbReference type="Pfam" id="PF01227"/>
    </source>
</evidence>
<reference evidence="9 10" key="1">
    <citation type="journal article" date="2024" name="Nat. Commun.">
        <title>Phylogenomics reveals the evolutionary origins of lichenization in chlorophyte algae.</title>
        <authorList>
            <person name="Puginier C."/>
            <person name="Libourel C."/>
            <person name="Otte J."/>
            <person name="Skaloud P."/>
            <person name="Haon M."/>
            <person name="Grisel S."/>
            <person name="Petersen M."/>
            <person name="Berrin J.G."/>
            <person name="Delaux P.M."/>
            <person name="Dal Grande F."/>
            <person name="Keller J."/>
        </authorList>
    </citation>
    <scope>NUCLEOTIDE SEQUENCE [LARGE SCALE GENOMIC DNA]</scope>
    <source>
        <strain evidence="9 10">SAG 2043</strain>
    </source>
</reference>
<feature type="domain" description="GTP cyclohydrolase I" evidence="8">
    <location>
        <begin position="48"/>
        <end position="213"/>
    </location>
</feature>
<dbReference type="Gene3D" id="3.30.1130.10">
    <property type="match status" value="1"/>
</dbReference>
<dbReference type="EC" id="3.5.4.16" evidence="3"/>
<dbReference type="GO" id="GO:0005525">
    <property type="term" value="F:GTP binding"/>
    <property type="evidence" value="ECO:0007669"/>
    <property type="project" value="TreeGrafter"/>
</dbReference>
<dbReference type="SUPFAM" id="SSF55620">
    <property type="entry name" value="Tetrahydrobiopterin biosynthesis enzymes-like"/>
    <property type="match status" value="2"/>
</dbReference>
<evidence type="ECO:0000313" key="9">
    <source>
        <dbReference type="EMBL" id="KAK9829217.1"/>
    </source>
</evidence>
<evidence type="ECO:0000256" key="2">
    <source>
        <dbReference type="ARBA" id="ARBA00008085"/>
    </source>
</evidence>
<keyword evidence="5" id="KW-0378">Hydrolase</keyword>
<dbReference type="GO" id="GO:0003934">
    <property type="term" value="F:GTP cyclohydrolase I activity"/>
    <property type="evidence" value="ECO:0007669"/>
    <property type="project" value="UniProtKB-EC"/>
</dbReference>
<evidence type="ECO:0000256" key="7">
    <source>
        <dbReference type="SAM" id="MobiDB-lite"/>
    </source>
</evidence>
<evidence type="ECO:0000256" key="5">
    <source>
        <dbReference type="ARBA" id="ARBA00022801"/>
    </source>
</evidence>
<comment type="pathway">
    <text evidence="1">Cofactor biosynthesis; 7,8-dihydroneopterin triphosphate biosynthesis; 7,8-dihydroneopterin triphosphate from GTP: step 1/1.</text>
</comment>
<comment type="caution">
    <text evidence="9">The sequence shown here is derived from an EMBL/GenBank/DDBJ whole genome shotgun (WGS) entry which is preliminary data.</text>
</comment>
<evidence type="ECO:0000256" key="6">
    <source>
        <dbReference type="ARBA" id="ARBA00030854"/>
    </source>
</evidence>
<organism evidence="9 10">
    <name type="scientific">[Myrmecia] bisecta</name>
    <dbReference type="NCBI Taxonomy" id="41462"/>
    <lineage>
        <taxon>Eukaryota</taxon>
        <taxon>Viridiplantae</taxon>
        <taxon>Chlorophyta</taxon>
        <taxon>core chlorophytes</taxon>
        <taxon>Trebouxiophyceae</taxon>
        <taxon>Trebouxiales</taxon>
        <taxon>Trebouxiaceae</taxon>
        <taxon>Myrmecia</taxon>
    </lineage>
</organism>
<dbReference type="Gene3D" id="1.10.286.10">
    <property type="match status" value="2"/>
</dbReference>
<feature type="compositionally biased region" description="Low complexity" evidence="7">
    <location>
        <begin position="22"/>
        <end position="32"/>
    </location>
</feature>
<evidence type="ECO:0000256" key="4">
    <source>
        <dbReference type="ARBA" id="ARBA00017272"/>
    </source>
</evidence>
<evidence type="ECO:0000256" key="1">
    <source>
        <dbReference type="ARBA" id="ARBA00005080"/>
    </source>
</evidence>
<dbReference type="EMBL" id="JALJOR010000001">
    <property type="protein sequence ID" value="KAK9829217.1"/>
    <property type="molecule type" value="Genomic_DNA"/>
</dbReference>
<dbReference type="GO" id="GO:0008270">
    <property type="term" value="F:zinc ion binding"/>
    <property type="evidence" value="ECO:0007669"/>
    <property type="project" value="TreeGrafter"/>
</dbReference>
<keyword evidence="10" id="KW-1185">Reference proteome</keyword>